<gene>
    <name evidence="2" type="ORF">CEY11_22880</name>
</gene>
<dbReference type="InterPro" id="IPR039422">
    <property type="entry name" value="MarR/SlyA-like"/>
</dbReference>
<comment type="caution">
    <text evidence="2">The sequence shown here is derived from an EMBL/GenBank/DDBJ whole genome shotgun (WGS) entry which is preliminary data.</text>
</comment>
<protein>
    <recommendedName>
        <fullName evidence="1">HTH marR-type domain-containing protein</fullName>
    </recommendedName>
</protein>
<keyword evidence="3" id="KW-1185">Reference proteome</keyword>
<name>A0A225M1V8_9BURK</name>
<dbReference type="SUPFAM" id="SSF46785">
    <property type="entry name" value="Winged helix' DNA-binding domain"/>
    <property type="match status" value="1"/>
</dbReference>
<dbReference type="GO" id="GO:0003700">
    <property type="term" value="F:DNA-binding transcription factor activity"/>
    <property type="evidence" value="ECO:0007669"/>
    <property type="project" value="InterPro"/>
</dbReference>
<evidence type="ECO:0000259" key="1">
    <source>
        <dbReference type="PROSITE" id="PS50995"/>
    </source>
</evidence>
<accession>A0A225M1V8</accession>
<dbReference type="PANTHER" id="PTHR33164:SF43">
    <property type="entry name" value="HTH-TYPE TRANSCRIPTIONAL REPRESSOR YETL"/>
    <property type="match status" value="1"/>
</dbReference>
<dbReference type="Gene3D" id="1.10.10.10">
    <property type="entry name" value="Winged helix-like DNA-binding domain superfamily/Winged helix DNA-binding domain"/>
    <property type="match status" value="1"/>
</dbReference>
<dbReference type="GO" id="GO:0006950">
    <property type="term" value="P:response to stress"/>
    <property type="evidence" value="ECO:0007669"/>
    <property type="project" value="TreeGrafter"/>
</dbReference>
<proteinExistence type="predicted"/>
<evidence type="ECO:0000313" key="3">
    <source>
        <dbReference type="Proteomes" id="UP000214603"/>
    </source>
</evidence>
<dbReference type="InterPro" id="IPR036388">
    <property type="entry name" value="WH-like_DNA-bd_sf"/>
</dbReference>
<sequence>MMWILGFHCTPFCLLVNKIVLNICSLVNGIYDWQIEPRRQHIAAPASHTRVPNAYNPCMHKTSARAAPAGDPLLDFEDADLMPVERFVTFKVNQLSTAFERQWTRIMREKAGVSLSQWRVLVMLQAGPATFSRLVEATGMNKALMSRSISELEAKRMLTVSATPDDARSITLTLAAKGRKLLQEVQPLALARQRHLLSALSASERRTFYAALDKLARAAAECEGWR</sequence>
<dbReference type="SMART" id="SM00347">
    <property type="entry name" value="HTH_MARR"/>
    <property type="match status" value="1"/>
</dbReference>
<dbReference type="AlphaFoldDB" id="A0A225M1V8"/>
<dbReference type="PROSITE" id="PS50995">
    <property type="entry name" value="HTH_MARR_2"/>
    <property type="match status" value="1"/>
</dbReference>
<feature type="domain" description="HTH marR-type" evidence="1">
    <location>
        <begin position="85"/>
        <end position="217"/>
    </location>
</feature>
<dbReference type="InterPro" id="IPR036390">
    <property type="entry name" value="WH_DNA-bd_sf"/>
</dbReference>
<dbReference type="EMBL" id="NJIH01000016">
    <property type="protein sequence ID" value="OWT54213.1"/>
    <property type="molecule type" value="Genomic_DNA"/>
</dbReference>
<dbReference type="PANTHER" id="PTHR33164">
    <property type="entry name" value="TRANSCRIPTIONAL REGULATOR, MARR FAMILY"/>
    <property type="match status" value="1"/>
</dbReference>
<evidence type="ECO:0000313" key="2">
    <source>
        <dbReference type="EMBL" id="OWT54213.1"/>
    </source>
</evidence>
<organism evidence="2 3">
    <name type="scientific">Candidimonas nitroreducens</name>
    <dbReference type="NCBI Taxonomy" id="683354"/>
    <lineage>
        <taxon>Bacteria</taxon>
        <taxon>Pseudomonadati</taxon>
        <taxon>Pseudomonadota</taxon>
        <taxon>Betaproteobacteria</taxon>
        <taxon>Burkholderiales</taxon>
        <taxon>Alcaligenaceae</taxon>
        <taxon>Candidimonas</taxon>
    </lineage>
</organism>
<dbReference type="Proteomes" id="UP000214603">
    <property type="component" value="Unassembled WGS sequence"/>
</dbReference>
<dbReference type="Pfam" id="PF12802">
    <property type="entry name" value="MarR_2"/>
    <property type="match status" value="1"/>
</dbReference>
<dbReference type="InterPro" id="IPR000835">
    <property type="entry name" value="HTH_MarR-typ"/>
</dbReference>
<reference evidence="3" key="1">
    <citation type="submission" date="2017-06" db="EMBL/GenBank/DDBJ databases">
        <title>Herbaspirillum phytohormonus sp. nov., isolated from the root nodule of Robinia pseudoacacia in lead-zinc mine.</title>
        <authorList>
            <person name="Fan M."/>
            <person name="Lin Y."/>
        </authorList>
    </citation>
    <scope>NUCLEOTIDE SEQUENCE [LARGE SCALE GENOMIC DNA]</scope>
    <source>
        <strain evidence="3">SC-089</strain>
    </source>
</reference>